<evidence type="ECO:0000313" key="3">
    <source>
        <dbReference type="EMBL" id="KAK8729874.1"/>
    </source>
</evidence>
<organism evidence="3 4">
    <name type="scientific">Cherax quadricarinatus</name>
    <name type="common">Australian red claw crayfish</name>
    <dbReference type="NCBI Taxonomy" id="27406"/>
    <lineage>
        <taxon>Eukaryota</taxon>
        <taxon>Metazoa</taxon>
        <taxon>Ecdysozoa</taxon>
        <taxon>Arthropoda</taxon>
        <taxon>Crustacea</taxon>
        <taxon>Multicrustacea</taxon>
        <taxon>Malacostraca</taxon>
        <taxon>Eumalacostraca</taxon>
        <taxon>Eucarida</taxon>
        <taxon>Decapoda</taxon>
        <taxon>Pleocyemata</taxon>
        <taxon>Astacidea</taxon>
        <taxon>Parastacoidea</taxon>
        <taxon>Parastacidae</taxon>
        <taxon>Cherax</taxon>
    </lineage>
</organism>
<dbReference type="Pfam" id="PF04199">
    <property type="entry name" value="Cyclase"/>
    <property type="match status" value="1"/>
</dbReference>
<feature type="transmembrane region" description="Helical" evidence="2">
    <location>
        <begin position="20"/>
        <end position="42"/>
    </location>
</feature>
<keyword evidence="2" id="KW-1133">Transmembrane helix</keyword>
<evidence type="ECO:0008006" key="5">
    <source>
        <dbReference type="Google" id="ProtNLM"/>
    </source>
</evidence>
<keyword evidence="2" id="KW-0812">Transmembrane</keyword>
<dbReference type="GO" id="GO:0019441">
    <property type="term" value="P:L-tryptophan catabolic process to kynurenine"/>
    <property type="evidence" value="ECO:0007669"/>
    <property type="project" value="InterPro"/>
</dbReference>
<accession>A0AAW0WQY2</accession>
<dbReference type="SUPFAM" id="SSF102198">
    <property type="entry name" value="Putative cyclase"/>
    <property type="match status" value="1"/>
</dbReference>
<dbReference type="GO" id="GO:0004061">
    <property type="term" value="F:arylformamidase activity"/>
    <property type="evidence" value="ECO:0007669"/>
    <property type="project" value="InterPro"/>
</dbReference>
<evidence type="ECO:0000256" key="1">
    <source>
        <dbReference type="ARBA" id="ARBA00007865"/>
    </source>
</evidence>
<keyword evidence="2" id="KW-0472">Membrane</keyword>
<comment type="caution">
    <text evidence="3">The sequence shown here is derived from an EMBL/GenBank/DDBJ whole genome shotgun (WGS) entry which is preliminary data.</text>
</comment>
<keyword evidence="4" id="KW-1185">Reference proteome</keyword>
<feature type="non-terminal residue" evidence="3">
    <location>
        <position position="1"/>
    </location>
</feature>
<dbReference type="PANTHER" id="PTHR43564:SF2">
    <property type="entry name" value="BLR6059 PROTEIN"/>
    <property type="match status" value="1"/>
</dbReference>
<dbReference type="AlphaFoldDB" id="A0AAW0WQY2"/>
<dbReference type="Gene3D" id="3.50.30.50">
    <property type="entry name" value="Putative cyclase"/>
    <property type="match status" value="1"/>
</dbReference>
<name>A0AAW0WQY2_CHEQU</name>
<sequence>AKAQPGVGVYASQVASKTMLITLAIFCAIVANIPGILGVKYVDLGHSVSEVSMVWPGTSPFTSETVKIGSMGFWYESYRFCMAEHTGTHLDAPSHFAEGKWSVDQIPITHLMGPGVVVDIQSKVENNPIAELTSDDLMAWMDEHGPLPDGVILFVRTGWGNRYGNKTAYFGTDTNDTSKLIFPGINPGAAQLLIGYEAATGRRVFGVGVDTPSLDYGPSTLFTSHVELFTANIYGLENVANLEKLPITGFHVTVMPMKIRGGSGAPVRILATLPDHSATSQAIAHASLLYFMAASFSLLCGYL</sequence>
<reference evidence="3 4" key="1">
    <citation type="journal article" date="2024" name="BMC Genomics">
        <title>Genome assembly of redclaw crayfish (Cherax quadricarinatus) provides insights into its immune adaptation and hypoxia tolerance.</title>
        <authorList>
            <person name="Liu Z."/>
            <person name="Zheng J."/>
            <person name="Li H."/>
            <person name="Fang K."/>
            <person name="Wang S."/>
            <person name="He J."/>
            <person name="Zhou D."/>
            <person name="Weng S."/>
            <person name="Chi M."/>
            <person name="Gu Z."/>
            <person name="He J."/>
            <person name="Li F."/>
            <person name="Wang M."/>
        </authorList>
    </citation>
    <scope>NUCLEOTIDE SEQUENCE [LARGE SCALE GENOMIC DNA]</scope>
    <source>
        <strain evidence="3">ZL_2023a</strain>
    </source>
</reference>
<gene>
    <name evidence="3" type="ORF">OTU49_008359</name>
</gene>
<evidence type="ECO:0000313" key="4">
    <source>
        <dbReference type="Proteomes" id="UP001445076"/>
    </source>
</evidence>
<proteinExistence type="inferred from homology"/>
<dbReference type="InterPro" id="IPR007325">
    <property type="entry name" value="KFase/CYL"/>
</dbReference>
<dbReference type="EMBL" id="JARKIK010000066">
    <property type="protein sequence ID" value="KAK8729874.1"/>
    <property type="molecule type" value="Genomic_DNA"/>
</dbReference>
<protein>
    <recommendedName>
        <fullName evidence="5">Cyclase</fullName>
    </recommendedName>
</protein>
<evidence type="ECO:0000256" key="2">
    <source>
        <dbReference type="SAM" id="Phobius"/>
    </source>
</evidence>
<dbReference type="PANTHER" id="PTHR43564">
    <property type="entry name" value="KYNURENINE FORMAMIDASE-LIKE PROTEIN"/>
    <property type="match status" value="1"/>
</dbReference>
<dbReference type="InterPro" id="IPR037175">
    <property type="entry name" value="KFase_sf"/>
</dbReference>
<dbReference type="Proteomes" id="UP001445076">
    <property type="component" value="Unassembled WGS sequence"/>
</dbReference>
<comment type="similarity">
    <text evidence="1">Belongs to the Cyclase 1 superfamily.</text>
</comment>